<evidence type="ECO:0000313" key="2">
    <source>
        <dbReference type="Proteomes" id="UP000465810"/>
    </source>
</evidence>
<organism evidence="1 2">
    <name type="scientific">Novosphingobium silvae</name>
    <dbReference type="NCBI Taxonomy" id="2692619"/>
    <lineage>
        <taxon>Bacteria</taxon>
        <taxon>Pseudomonadati</taxon>
        <taxon>Pseudomonadota</taxon>
        <taxon>Alphaproteobacteria</taxon>
        <taxon>Sphingomonadales</taxon>
        <taxon>Sphingomonadaceae</taxon>
        <taxon>Novosphingobium</taxon>
    </lineage>
</organism>
<comment type="caution">
    <text evidence="1">The sequence shown here is derived from an EMBL/GenBank/DDBJ whole genome shotgun (WGS) entry which is preliminary data.</text>
</comment>
<evidence type="ECO:0000313" key="1">
    <source>
        <dbReference type="EMBL" id="MYL98410.1"/>
    </source>
</evidence>
<protein>
    <recommendedName>
        <fullName evidence="3">Head-tail adaptor protein</fullName>
    </recommendedName>
</protein>
<gene>
    <name evidence="1" type="ORF">GR702_11610</name>
</gene>
<sequence length="105" mass="11622">MVRIERKSISTDPYGNVVDEWSIVPGLERIRAAIVAQRGGEEVRSMRASGIDRFDVVLRIPVADIGIGDRMFDHTGLGYDILWVGDLEGRGRQINISAQRGGLND</sequence>
<keyword evidence="2" id="KW-1185">Reference proteome</keyword>
<dbReference type="EMBL" id="WVTD01000007">
    <property type="protein sequence ID" value="MYL98410.1"/>
    <property type="molecule type" value="Genomic_DNA"/>
</dbReference>
<name>A0A7X4K7Q2_9SPHN</name>
<dbReference type="AlphaFoldDB" id="A0A7X4K7Q2"/>
<dbReference type="Gene3D" id="2.40.10.270">
    <property type="entry name" value="Bacteriophage SPP1 head-tail adaptor protein"/>
    <property type="match status" value="1"/>
</dbReference>
<reference evidence="1 2" key="1">
    <citation type="submission" date="2019-12" db="EMBL/GenBank/DDBJ databases">
        <authorList>
            <person name="Feng G."/>
            <person name="Zhu H."/>
        </authorList>
    </citation>
    <scope>NUCLEOTIDE SEQUENCE [LARGE SCALE GENOMIC DNA]</scope>
    <source>
        <strain evidence="1 2">FGD1</strain>
    </source>
</reference>
<evidence type="ECO:0008006" key="3">
    <source>
        <dbReference type="Google" id="ProtNLM"/>
    </source>
</evidence>
<dbReference type="Proteomes" id="UP000465810">
    <property type="component" value="Unassembled WGS sequence"/>
</dbReference>
<accession>A0A7X4K7Q2</accession>
<dbReference type="InterPro" id="IPR038666">
    <property type="entry name" value="SSP1_head-tail_sf"/>
</dbReference>
<proteinExistence type="predicted"/>